<evidence type="ECO:0000313" key="2">
    <source>
        <dbReference type="EMBL" id="CAE7506132.1"/>
    </source>
</evidence>
<protein>
    <submittedName>
        <fullName evidence="2">Uncharacterized protein</fullName>
    </submittedName>
</protein>
<sequence>MYDSEARGARLLDRLRLAAEQQRLILVATGQSLHYETVREAAQMQFPEHRPAPPTVFAREFESGRRGDQGQAESRQPHSKGGKGNYKGGKDAGKGKAHKAFVTEKESQANDGGEQGDRLSEIPEGEDKNNEEAPDNDDDDPELIPDQEGEAEDDDVNEAIQAAAECLTVTARRLQGVTLGRKFSGKPRSIEDRKKATHCAACGARGHWQGDDACPVSKKSASGSGTSTRPAATRGADKPNAKTMPKKVMTVRHADGASTQREISLVDPGLSEGHVHEYGSYFTTFTCRAVSSTFQVQEVFLSKVADFAGFAVLDTVCQRSVCSLGWLRGHQKLIKKFGLEPHSTPEKEGFQFGVGNVQFSSEHVYLPACLDHDLNTCCLVGASVLRKKSDIPLLLSLPMIEKKLQAVLDFPKGCARLGIFNVEVLIVKANGHIICIAIANFEASRMQSTKDVWLDLSRVLDQGNSDLELVKATTFPPRAAISGPASSMDAELAVLDDGGAGGRDGADPLPAEHDPFGPSTALLAGSPGPLVPGDDAEAGGISKPSLQPSSRSSGEVGKPVRELLQVQPVRHQVEVQQKRGCLARTAIIAATAAATAIGQCFSPTASVGSQGAPGPRDLLEFDYTSDALDTIAVLKNAIYQFKPLCVLVEWPCTVWTLFNENLNYVHRMP</sequence>
<proteinExistence type="predicted"/>
<feature type="compositionally biased region" description="Low complexity" evidence="1">
    <location>
        <begin position="542"/>
        <end position="553"/>
    </location>
</feature>
<evidence type="ECO:0000256" key="1">
    <source>
        <dbReference type="SAM" id="MobiDB-lite"/>
    </source>
</evidence>
<organism evidence="2 3">
    <name type="scientific">Symbiodinium pilosum</name>
    <name type="common">Dinoflagellate</name>
    <dbReference type="NCBI Taxonomy" id="2952"/>
    <lineage>
        <taxon>Eukaryota</taxon>
        <taxon>Sar</taxon>
        <taxon>Alveolata</taxon>
        <taxon>Dinophyceae</taxon>
        <taxon>Suessiales</taxon>
        <taxon>Symbiodiniaceae</taxon>
        <taxon>Symbiodinium</taxon>
    </lineage>
</organism>
<dbReference type="EMBL" id="CAJNIZ010028181">
    <property type="protein sequence ID" value="CAE7506132.1"/>
    <property type="molecule type" value="Genomic_DNA"/>
</dbReference>
<gene>
    <name evidence="2" type="ORF">SPIL2461_LOCUS13123</name>
</gene>
<feature type="non-terminal residue" evidence="2">
    <location>
        <position position="1"/>
    </location>
</feature>
<feature type="compositionally biased region" description="Low complexity" evidence="1">
    <location>
        <begin position="217"/>
        <end position="228"/>
    </location>
</feature>
<feature type="compositionally biased region" description="Basic and acidic residues" evidence="1">
    <location>
        <begin position="115"/>
        <end position="131"/>
    </location>
</feature>
<feature type="compositionally biased region" description="Basic and acidic residues" evidence="1">
    <location>
        <begin position="504"/>
        <end position="515"/>
    </location>
</feature>
<name>A0A812T1N5_SYMPI</name>
<comment type="caution">
    <text evidence="2">The sequence shown here is derived from an EMBL/GenBank/DDBJ whole genome shotgun (WGS) entry which is preliminary data.</text>
</comment>
<keyword evidence="3" id="KW-1185">Reference proteome</keyword>
<feature type="region of interest" description="Disordered" evidence="1">
    <location>
        <begin position="495"/>
        <end position="557"/>
    </location>
</feature>
<dbReference type="AlphaFoldDB" id="A0A812T1N5"/>
<reference evidence="2" key="1">
    <citation type="submission" date="2021-02" db="EMBL/GenBank/DDBJ databases">
        <authorList>
            <person name="Dougan E. K."/>
            <person name="Rhodes N."/>
            <person name="Thang M."/>
            <person name="Chan C."/>
        </authorList>
    </citation>
    <scope>NUCLEOTIDE SEQUENCE</scope>
</reference>
<feature type="region of interest" description="Disordered" evidence="1">
    <location>
        <begin position="62"/>
        <end position="154"/>
    </location>
</feature>
<feature type="compositionally biased region" description="Acidic residues" evidence="1">
    <location>
        <begin position="132"/>
        <end position="154"/>
    </location>
</feature>
<accession>A0A812T1N5</accession>
<feature type="region of interest" description="Disordered" evidence="1">
    <location>
        <begin position="210"/>
        <end position="241"/>
    </location>
</feature>
<evidence type="ECO:0000313" key="3">
    <source>
        <dbReference type="Proteomes" id="UP000649617"/>
    </source>
</evidence>
<dbReference type="Proteomes" id="UP000649617">
    <property type="component" value="Unassembled WGS sequence"/>
</dbReference>
<dbReference type="OrthoDB" id="428549at2759"/>